<sequence>MPDRTDPNRWRAPVTEANAPAGTDPGPTVVLAPDSFKGTATGAQAAEWIAAGFTGVCPDAEIVLVPMADGGEGTASCFSGEVCTLPTVTAAGRLTEASYVFDATGGGTGVPQAYIDVAAASGLPAVADTPVPGTGDTFGTGVLIADAVSRGAVHIVLGLGGSATVDGGTGILIALGAQPLDASGRALPQGGEHLAELADIDTAQLNVRAAAVEWTLLADVTAPVTGPEGAAAVFGPQKGADAELIGRLDAGLHHFCDFAGIDPGTPGYGAAGGVPVGLHWLSSAVTGGEPRVRLRPGARTVADAVGLPGFAADADLVVTGEGRVDGQSFTGKVVGTVLDIAGRTGTPAAVVAGAIRTDLPEGVIGIELGPRDGVEDPHRTETRLREAGRQLAERYLATRTDQG</sequence>
<dbReference type="GO" id="GO:0016301">
    <property type="term" value="F:kinase activity"/>
    <property type="evidence" value="ECO:0007669"/>
    <property type="project" value="UniProtKB-KW"/>
</dbReference>
<evidence type="ECO:0000256" key="3">
    <source>
        <dbReference type="ARBA" id="ARBA00022777"/>
    </source>
</evidence>
<protein>
    <submittedName>
        <fullName evidence="6">Glycerate kinase</fullName>
    </submittedName>
</protein>
<evidence type="ECO:0000313" key="6">
    <source>
        <dbReference type="EMBL" id="MBK1843597.1"/>
    </source>
</evidence>
<dbReference type="InterPro" id="IPR018193">
    <property type="entry name" value="Glyc_kinase_flavodox-like_fold"/>
</dbReference>
<dbReference type="PIRSF" id="PIRSF006078">
    <property type="entry name" value="GlxK"/>
    <property type="match status" value="1"/>
</dbReference>
<dbReference type="InterPro" id="IPR018197">
    <property type="entry name" value="Glycerate_kinase_RE-like"/>
</dbReference>
<evidence type="ECO:0000256" key="5">
    <source>
        <dbReference type="SAM" id="MobiDB-lite"/>
    </source>
</evidence>
<accession>A0ABS1FJK6</accession>
<keyword evidence="3 4" id="KW-0418">Kinase</keyword>
<proteinExistence type="inferred from homology"/>
<dbReference type="Pfam" id="PF02595">
    <property type="entry name" value="Gly_kinase"/>
    <property type="match status" value="1"/>
</dbReference>
<keyword evidence="7" id="KW-1185">Reference proteome</keyword>
<dbReference type="Gene3D" id="3.40.50.10350">
    <property type="entry name" value="Glycerate kinase, domain 1"/>
    <property type="match status" value="1"/>
</dbReference>
<evidence type="ECO:0000256" key="2">
    <source>
        <dbReference type="ARBA" id="ARBA00022679"/>
    </source>
</evidence>
<dbReference type="PANTHER" id="PTHR21599">
    <property type="entry name" value="GLYCERATE KINASE"/>
    <property type="match status" value="1"/>
</dbReference>
<dbReference type="NCBIfam" id="TIGR00045">
    <property type="entry name" value="glycerate kinase"/>
    <property type="match status" value="1"/>
</dbReference>
<dbReference type="EMBL" id="JAENIP010000008">
    <property type="protein sequence ID" value="MBK1843597.1"/>
    <property type="molecule type" value="Genomic_DNA"/>
</dbReference>
<dbReference type="Gene3D" id="3.90.1510.10">
    <property type="entry name" value="Glycerate kinase, domain 2"/>
    <property type="match status" value="1"/>
</dbReference>
<organism evidence="6 7">
    <name type="scientific">Corynebacterium antarcticum</name>
    <dbReference type="NCBI Taxonomy" id="2800405"/>
    <lineage>
        <taxon>Bacteria</taxon>
        <taxon>Bacillati</taxon>
        <taxon>Actinomycetota</taxon>
        <taxon>Actinomycetes</taxon>
        <taxon>Mycobacteriales</taxon>
        <taxon>Corynebacteriaceae</taxon>
        <taxon>Corynebacterium</taxon>
    </lineage>
</organism>
<reference evidence="6" key="1">
    <citation type="submission" date="2021-01" db="EMBL/GenBank/DDBJ databases">
        <title>Characterization of Corynebacterium spp. from penguins.</title>
        <authorList>
            <person name="Svec P."/>
        </authorList>
    </citation>
    <scope>NUCLEOTIDE SEQUENCE</scope>
    <source>
        <strain evidence="6">CCM 8835</strain>
    </source>
</reference>
<comment type="caution">
    <text evidence="6">The sequence shown here is derived from an EMBL/GenBank/DDBJ whole genome shotgun (WGS) entry which is preliminary data.</text>
</comment>
<dbReference type="InterPro" id="IPR036129">
    <property type="entry name" value="Glycerate_kinase_sf"/>
</dbReference>
<gene>
    <name evidence="6" type="ORF">JIM95_03230</name>
</gene>
<comment type="similarity">
    <text evidence="1 4">Belongs to the glycerate kinase type-1 family.</text>
</comment>
<dbReference type="Proteomes" id="UP000650005">
    <property type="component" value="Unassembled WGS sequence"/>
</dbReference>
<keyword evidence="2 4" id="KW-0808">Transferase</keyword>
<dbReference type="InterPro" id="IPR004381">
    <property type="entry name" value="Glycerate_kinase"/>
</dbReference>
<dbReference type="SUPFAM" id="SSF110738">
    <property type="entry name" value="Glycerate kinase I"/>
    <property type="match status" value="1"/>
</dbReference>
<evidence type="ECO:0000313" key="7">
    <source>
        <dbReference type="Proteomes" id="UP000650005"/>
    </source>
</evidence>
<feature type="region of interest" description="Disordered" evidence="5">
    <location>
        <begin position="1"/>
        <end position="26"/>
    </location>
</feature>
<evidence type="ECO:0000256" key="1">
    <source>
        <dbReference type="ARBA" id="ARBA00006284"/>
    </source>
</evidence>
<dbReference type="PANTHER" id="PTHR21599:SF0">
    <property type="entry name" value="GLYCERATE KINASE"/>
    <property type="match status" value="1"/>
</dbReference>
<evidence type="ECO:0000256" key="4">
    <source>
        <dbReference type="PIRNR" id="PIRNR006078"/>
    </source>
</evidence>
<name>A0ABS1FJK6_9CORY</name>